<dbReference type="OrthoDB" id="3431291at2"/>
<reference evidence="1 2" key="1">
    <citation type="submission" date="2018-07" db="EMBL/GenBank/DDBJ databases">
        <title>Genomic Encyclopedia of Type Strains, Phase IV (KMG-IV): sequencing the most valuable type-strain genomes for metagenomic binning, comparative biology and taxonomic classification.</title>
        <authorList>
            <person name="Goeker M."/>
        </authorList>
    </citation>
    <scope>NUCLEOTIDE SEQUENCE [LARGE SCALE GENOMIC DNA]</scope>
    <source>
        <strain evidence="1 2">DSM 44952</strain>
    </source>
</reference>
<dbReference type="AlphaFoldDB" id="A0A370H9X7"/>
<sequence length="66" mass="7089">MAEQFDAVAVLQRWADSGAVWRVLGRHAGRIVVGLYDCAGGTEVDRLVSGDPALLRYIGDRAGSED</sequence>
<protein>
    <submittedName>
        <fullName evidence="1">Uncharacterized protein</fullName>
    </submittedName>
</protein>
<dbReference type="RefSeq" id="WP_068023490.1">
    <property type="nucleotide sequence ID" value="NZ_QQAZ01000005.1"/>
</dbReference>
<dbReference type="Proteomes" id="UP000255355">
    <property type="component" value="Unassembled WGS sequence"/>
</dbReference>
<evidence type="ECO:0000313" key="2">
    <source>
        <dbReference type="Proteomes" id="UP000255355"/>
    </source>
</evidence>
<comment type="caution">
    <text evidence="1">The sequence shown here is derived from an EMBL/GenBank/DDBJ whole genome shotgun (WGS) entry which is preliminary data.</text>
</comment>
<accession>A0A370H9X7</accession>
<dbReference type="EMBL" id="QQAZ01000005">
    <property type="protein sequence ID" value="RDI51121.1"/>
    <property type="molecule type" value="Genomic_DNA"/>
</dbReference>
<evidence type="ECO:0000313" key="1">
    <source>
        <dbReference type="EMBL" id="RDI51121.1"/>
    </source>
</evidence>
<organism evidence="1 2">
    <name type="scientific">Nocardia mexicana</name>
    <dbReference type="NCBI Taxonomy" id="279262"/>
    <lineage>
        <taxon>Bacteria</taxon>
        <taxon>Bacillati</taxon>
        <taxon>Actinomycetota</taxon>
        <taxon>Actinomycetes</taxon>
        <taxon>Mycobacteriales</taxon>
        <taxon>Nocardiaceae</taxon>
        <taxon>Nocardia</taxon>
    </lineage>
</organism>
<keyword evidence="2" id="KW-1185">Reference proteome</keyword>
<gene>
    <name evidence="1" type="ORF">DFR68_105598</name>
</gene>
<proteinExistence type="predicted"/>
<name>A0A370H9X7_9NOCA</name>